<dbReference type="GO" id="GO:0005829">
    <property type="term" value="C:cytosol"/>
    <property type="evidence" value="ECO:0007669"/>
    <property type="project" value="TreeGrafter"/>
</dbReference>
<dbReference type="AlphaFoldDB" id="A0A9E5MMN7"/>
<dbReference type="Gene3D" id="3.30.420.40">
    <property type="match status" value="2"/>
</dbReference>
<comment type="subcellular location">
    <subcellularLocation>
        <location evidence="1">Cytoplasm</location>
    </subcellularLocation>
</comment>
<reference evidence="8" key="1">
    <citation type="submission" date="2020-03" db="EMBL/GenBank/DDBJ databases">
        <authorList>
            <person name="Guo F."/>
        </authorList>
    </citation>
    <scope>NUCLEOTIDE SEQUENCE</scope>
    <source>
        <strain evidence="8">JCM 30134</strain>
    </source>
</reference>
<dbReference type="EMBL" id="JAAONZ010000014">
    <property type="protein sequence ID" value="NHO67059.1"/>
    <property type="molecule type" value="Genomic_DNA"/>
</dbReference>
<evidence type="ECO:0000256" key="2">
    <source>
        <dbReference type="ARBA" id="ARBA00010493"/>
    </source>
</evidence>
<dbReference type="InterPro" id="IPR043129">
    <property type="entry name" value="ATPase_NBD"/>
</dbReference>
<dbReference type="InterPro" id="IPR022496">
    <property type="entry name" value="T6A_TsaB"/>
</dbReference>
<feature type="domain" description="Gcp-like" evidence="7">
    <location>
        <begin position="31"/>
        <end position="170"/>
    </location>
</feature>
<dbReference type="SUPFAM" id="SSF53067">
    <property type="entry name" value="Actin-like ATPase domain"/>
    <property type="match status" value="2"/>
</dbReference>
<comment type="caution">
    <text evidence="8">The sequence shown here is derived from an EMBL/GenBank/DDBJ whole genome shotgun (WGS) entry which is preliminary data.</text>
</comment>
<sequence length="235" mass="25519">MNTILAVDTSCDACSIALLKDGIAHAEFIQAPREHTQRLLPMIDALLQNHSMTVSDLDAIAYGRGPGSFTGLRICLSVVQGLGFASDTPLIPVSTLQTMAVGAAVTHDLEEGGHILVALDARMEEVYWALFQFEAGNVNPVSDEFVCSPNDVLSFPLLSEIDKQALIKVGAGCHYPAISKIPAQLEDQNLLPRAENMLHLAEMAISQGKVVKAEDAQPVYLRDSVAWKKRQRIRS</sequence>
<dbReference type="PANTHER" id="PTHR11735:SF11">
    <property type="entry name" value="TRNA THREONYLCARBAMOYLADENOSINE BIOSYNTHESIS PROTEIN TSAB"/>
    <property type="match status" value="1"/>
</dbReference>
<evidence type="ECO:0000256" key="6">
    <source>
        <dbReference type="ARBA" id="ARBA00032446"/>
    </source>
</evidence>
<evidence type="ECO:0000313" key="8">
    <source>
        <dbReference type="EMBL" id="NHO67059.1"/>
    </source>
</evidence>
<dbReference type="FunFam" id="3.30.420.40:FF:000097">
    <property type="entry name" value="tRNA threonylcarbamoyladenosine biosynthesis protein TsaB"/>
    <property type="match status" value="1"/>
</dbReference>
<evidence type="ECO:0000256" key="5">
    <source>
        <dbReference type="ARBA" id="ARBA00022694"/>
    </source>
</evidence>
<evidence type="ECO:0000259" key="7">
    <source>
        <dbReference type="Pfam" id="PF00814"/>
    </source>
</evidence>
<evidence type="ECO:0000313" key="9">
    <source>
        <dbReference type="Proteomes" id="UP000787472"/>
    </source>
</evidence>
<dbReference type="PANTHER" id="PTHR11735">
    <property type="entry name" value="TRNA N6-ADENOSINE THREONYLCARBAMOYLTRANSFERASE"/>
    <property type="match status" value="1"/>
</dbReference>
<dbReference type="NCBIfam" id="TIGR03725">
    <property type="entry name" value="T6A_YeaZ"/>
    <property type="match status" value="1"/>
</dbReference>
<comment type="similarity">
    <text evidence="2">Belongs to the KAE1 / TsaD family. TsaB subfamily.</text>
</comment>
<evidence type="ECO:0000256" key="4">
    <source>
        <dbReference type="ARBA" id="ARBA00022490"/>
    </source>
</evidence>
<proteinExistence type="inferred from homology"/>
<dbReference type="RefSeq" id="WP_167189050.1">
    <property type="nucleotide sequence ID" value="NZ_JAAONZ010000014.1"/>
</dbReference>
<protein>
    <recommendedName>
        <fullName evidence="3">tRNA threonylcarbamoyladenosine biosynthesis protein TsaB</fullName>
    </recommendedName>
    <alternativeName>
        <fullName evidence="6">t(6)A37 threonylcarbamoyladenosine biosynthesis protein TsaB</fullName>
    </alternativeName>
</protein>
<accession>A0A9E5MMN7</accession>
<dbReference type="Proteomes" id="UP000787472">
    <property type="component" value="Unassembled WGS sequence"/>
</dbReference>
<keyword evidence="5" id="KW-0819">tRNA processing</keyword>
<dbReference type="Pfam" id="PF00814">
    <property type="entry name" value="TsaD"/>
    <property type="match status" value="1"/>
</dbReference>
<evidence type="ECO:0000256" key="1">
    <source>
        <dbReference type="ARBA" id="ARBA00004496"/>
    </source>
</evidence>
<evidence type="ECO:0000256" key="3">
    <source>
        <dbReference type="ARBA" id="ARBA00019012"/>
    </source>
</evidence>
<dbReference type="CDD" id="cd24032">
    <property type="entry name" value="ASKHA_NBD_TsaB"/>
    <property type="match status" value="1"/>
</dbReference>
<keyword evidence="4" id="KW-0963">Cytoplasm</keyword>
<keyword evidence="9" id="KW-1185">Reference proteome</keyword>
<dbReference type="GO" id="GO:0002949">
    <property type="term" value="P:tRNA threonylcarbamoyladenosine modification"/>
    <property type="evidence" value="ECO:0007669"/>
    <property type="project" value="InterPro"/>
</dbReference>
<organism evidence="8 9">
    <name type="scientific">Pseudomaricurvus hydrocarbonicus</name>
    <dbReference type="NCBI Taxonomy" id="1470433"/>
    <lineage>
        <taxon>Bacteria</taxon>
        <taxon>Pseudomonadati</taxon>
        <taxon>Pseudomonadota</taxon>
        <taxon>Gammaproteobacteria</taxon>
        <taxon>Cellvibrionales</taxon>
        <taxon>Cellvibrionaceae</taxon>
        <taxon>Pseudomaricurvus</taxon>
    </lineage>
</organism>
<gene>
    <name evidence="8" type="primary">tsaB</name>
    <name evidence="8" type="ORF">G8770_16035</name>
</gene>
<name>A0A9E5MMN7_9GAMM</name>
<dbReference type="InterPro" id="IPR000905">
    <property type="entry name" value="Gcp-like_dom"/>
</dbReference>